<keyword evidence="1 7" id="KW-0436">Ligase</keyword>
<dbReference type="GO" id="GO:0004818">
    <property type="term" value="F:glutamate-tRNA ligase activity"/>
    <property type="evidence" value="ECO:0007669"/>
    <property type="project" value="TreeGrafter"/>
</dbReference>
<feature type="compositionally biased region" description="Low complexity" evidence="9">
    <location>
        <begin position="14"/>
        <end position="24"/>
    </location>
</feature>
<dbReference type="InterPro" id="IPR022380">
    <property type="entry name" value="Glu-Q_tRNA(Asp)_Synthase"/>
</dbReference>
<feature type="compositionally biased region" description="Pro residues" evidence="9">
    <location>
        <begin position="1"/>
        <end position="13"/>
    </location>
</feature>
<dbReference type="GO" id="GO:0006424">
    <property type="term" value="P:glutamyl-tRNA aminoacylation"/>
    <property type="evidence" value="ECO:0007669"/>
    <property type="project" value="InterPro"/>
</dbReference>
<keyword evidence="5 7" id="KW-0067">ATP-binding</keyword>
<evidence type="ECO:0000313" key="11">
    <source>
        <dbReference type="EMBL" id="GFK93168.1"/>
    </source>
</evidence>
<evidence type="ECO:0000256" key="7">
    <source>
        <dbReference type="HAMAP-Rule" id="MF_01428"/>
    </source>
</evidence>
<gene>
    <name evidence="11" type="primary">gltX1</name>
    <name evidence="7" type="synonym">gluQ</name>
    <name evidence="11" type="ORF">NNJEOMEG_00999</name>
</gene>
<evidence type="ECO:0000256" key="3">
    <source>
        <dbReference type="ARBA" id="ARBA00022741"/>
    </source>
</evidence>
<dbReference type="InterPro" id="IPR020058">
    <property type="entry name" value="Glu/Gln-tRNA-synth_Ib_cat-dom"/>
</dbReference>
<dbReference type="NCBIfam" id="NF004315">
    <property type="entry name" value="PRK05710.1-4"/>
    <property type="match status" value="1"/>
</dbReference>
<dbReference type="PRINTS" id="PR00987">
    <property type="entry name" value="TRNASYNTHGLU"/>
</dbReference>
<evidence type="ECO:0000256" key="1">
    <source>
        <dbReference type="ARBA" id="ARBA00022598"/>
    </source>
</evidence>
<dbReference type="InterPro" id="IPR001412">
    <property type="entry name" value="aa-tRNA-synth_I_CS"/>
</dbReference>
<feature type="domain" description="Glutamyl/glutaminyl-tRNA synthetase class Ib catalytic" evidence="10">
    <location>
        <begin position="30"/>
        <end position="302"/>
    </location>
</feature>
<dbReference type="PANTHER" id="PTHR43311:SF1">
    <property type="entry name" value="GLUTAMYL-Q TRNA(ASP) SYNTHETASE"/>
    <property type="match status" value="1"/>
</dbReference>
<dbReference type="GO" id="GO:0005524">
    <property type="term" value="F:ATP binding"/>
    <property type="evidence" value="ECO:0007669"/>
    <property type="project" value="UniProtKB-KW"/>
</dbReference>
<keyword evidence="4 7" id="KW-0862">Zinc</keyword>
<evidence type="ECO:0000256" key="9">
    <source>
        <dbReference type="SAM" id="MobiDB-lite"/>
    </source>
</evidence>
<feature type="binding site" evidence="7">
    <location>
        <begin position="31"/>
        <end position="35"/>
    </location>
    <ligand>
        <name>L-glutamate</name>
        <dbReference type="ChEBI" id="CHEBI:29985"/>
    </ligand>
</feature>
<evidence type="ECO:0000256" key="6">
    <source>
        <dbReference type="ARBA" id="ARBA00023146"/>
    </source>
</evidence>
<evidence type="ECO:0000256" key="5">
    <source>
        <dbReference type="ARBA" id="ARBA00022840"/>
    </source>
</evidence>
<keyword evidence="3 7" id="KW-0547">Nucleotide-binding</keyword>
<dbReference type="PANTHER" id="PTHR43311">
    <property type="entry name" value="GLUTAMATE--TRNA LIGASE"/>
    <property type="match status" value="1"/>
</dbReference>
<dbReference type="Gene3D" id="3.40.50.620">
    <property type="entry name" value="HUPs"/>
    <property type="match status" value="1"/>
</dbReference>
<feature type="binding site" evidence="7">
    <location>
        <position position="133"/>
    </location>
    <ligand>
        <name>Zn(2+)</name>
        <dbReference type="ChEBI" id="CHEBI:29105"/>
    </ligand>
</feature>
<dbReference type="PROSITE" id="PS00178">
    <property type="entry name" value="AA_TRNA_LIGASE_I"/>
    <property type="match status" value="1"/>
</dbReference>
<feature type="binding site" evidence="7">
    <location>
        <position position="237"/>
    </location>
    <ligand>
        <name>L-glutamate</name>
        <dbReference type="ChEBI" id="CHEBI:29985"/>
    </ligand>
</feature>
<dbReference type="EMBL" id="BLTE01000003">
    <property type="protein sequence ID" value="GFK93168.1"/>
    <property type="molecule type" value="Genomic_DNA"/>
</dbReference>
<dbReference type="AlphaFoldDB" id="A0A6V8LS75"/>
<feature type="binding site" evidence="7">
    <location>
        <position position="278"/>
    </location>
    <ligand>
        <name>ATP</name>
        <dbReference type="ChEBI" id="CHEBI:30616"/>
    </ligand>
</feature>
<feature type="short sequence motif" description="'KMSKS' region" evidence="7">
    <location>
        <begin position="275"/>
        <end position="279"/>
    </location>
</feature>
<feature type="binding site" evidence="7">
    <location>
        <position position="219"/>
    </location>
    <ligand>
        <name>L-glutamate</name>
        <dbReference type="ChEBI" id="CHEBI:29985"/>
    </ligand>
</feature>
<dbReference type="SUPFAM" id="SSF52374">
    <property type="entry name" value="Nucleotidylyl transferase"/>
    <property type="match status" value="1"/>
</dbReference>
<dbReference type="Proteomes" id="UP000494245">
    <property type="component" value="Unassembled WGS sequence"/>
</dbReference>
<keyword evidence="2 7" id="KW-0479">Metal-binding</keyword>
<keyword evidence="12" id="KW-1185">Reference proteome</keyword>
<feature type="short sequence motif" description="'HIGH' region" evidence="7">
    <location>
        <begin position="34"/>
        <end position="44"/>
    </location>
</feature>
<protein>
    <recommendedName>
        <fullName evidence="7">Glutamyl-Q tRNA(Asp) synthetase</fullName>
        <shortName evidence="7">Glu-Q-RSs</shortName>
        <ecNumber evidence="7">6.1.1.-</ecNumber>
    </recommendedName>
</protein>
<sequence length="345" mass="37360">MSPASPDDPPPAAPEAVPGEAPSPATTPRGRFAPSPSGRMHLGNAWTALLAWLSARSKGGAVVLRMEDLDPERSKEHFAALILEDLAWLGLDWDEGPGKGGPFGPYRQSERRAVYRQRLEALTARGLTYPCFCTRAELRGVTQAPHAGDAEPVYAGTCLRLTGARRAAKRELGRGAALRLRAGEARIAFEDLVLGPQMQDLAAQCGDFVVRRSDGVHAYQLAVSVDDMDHRVTEVVRGADLLDSTGRQILLHGLLGGTPPAYAHVPLLVDPDGRRLSKRRGDTDLGELRARGVPPETVTGWLAWRAGLLDRPRKASPRELADGFSFRPLPTGPVVVPENWMEDMT</sequence>
<keyword evidence="6 7" id="KW-0030">Aminoacyl-tRNA synthetase</keyword>
<dbReference type="NCBIfam" id="TIGR03838">
    <property type="entry name" value="queuosine_YadB"/>
    <property type="match status" value="1"/>
</dbReference>
<evidence type="ECO:0000256" key="8">
    <source>
        <dbReference type="RuleBase" id="RU363037"/>
    </source>
</evidence>
<dbReference type="Pfam" id="PF00749">
    <property type="entry name" value="tRNA-synt_1c"/>
    <property type="match status" value="1"/>
</dbReference>
<feature type="binding site" evidence="7">
    <location>
        <position position="67"/>
    </location>
    <ligand>
        <name>L-glutamate</name>
        <dbReference type="ChEBI" id="CHEBI:29985"/>
    </ligand>
</feature>
<feature type="binding site" evidence="7">
    <location>
        <position position="158"/>
    </location>
    <ligand>
        <name>Zn(2+)</name>
        <dbReference type="ChEBI" id="CHEBI:29105"/>
    </ligand>
</feature>
<evidence type="ECO:0000256" key="2">
    <source>
        <dbReference type="ARBA" id="ARBA00022723"/>
    </source>
</evidence>
<keyword evidence="8" id="KW-0648">Protein biosynthesis</keyword>
<dbReference type="InterPro" id="IPR049940">
    <property type="entry name" value="GluQ/Sye"/>
</dbReference>
<dbReference type="NCBIfam" id="NF004314">
    <property type="entry name" value="PRK05710.1-3"/>
    <property type="match status" value="1"/>
</dbReference>
<comment type="caution">
    <text evidence="11">The sequence shown here is derived from an EMBL/GenBank/DDBJ whole genome shotgun (WGS) entry which is preliminary data.</text>
</comment>
<feature type="binding site" evidence="7">
    <location>
        <position position="131"/>
    </location>
    <ligand>
        <name>Zn(2+)</name>
        <dbReference type="ChEBI" id="CHEBI:29105"/>
    </ligand>
</feature>
<feature type="region of interest" description="Disordered" evidence="9">
    <location>
        <begin position="1"/>
        <end position="38"/>
    </location>
</feature>
<evidence type="ECO:0000256" key="4">
    <source>
        <dbReference type="ARBA" id="ARBA00022833"/>
    </source>
</evidence>
<comment type="function">
    <text evidence="7">Catalyzes the tRNA-independent activation of glutamate in presence of ATP and the subsequent transfer of glutamate onto a tRNA(Asp). Glutamate is transferred on the 2-amino-5-(4,5-dihydroxy-2-cyclopenten-1-yl) moiety of the queuosine in the wobble position of the QUC anticodon.</text>
</comment>
<dbReference type="RefSeq" id="WP_235956840.1">
    <property type="nucleotide sequence ID" value="NZ_BLTE01000003.1"/>
</dbReference>
<feature type="binding site" evidence="7">
    <location>
        <position position="154"/>
    </location>
    <ligand>
        <name>Zn(2+)</name>
        <dbReference type="ChEBI" id="CHEBI:29105"/>
    </ligand>
</feature>
<dbReference type="GO" id="GO:0005829">
    <property type="term" value="C:cytosol"/>
    <property type="evidence" value="ECO:0007669"/>
    <property type="project" value="TreeGrafter"/>
</dbReference>
<dbReference type="GO" id="GO:0006400">
    <property type="term" value="P:tRNA modification"/>
    <property type="evidence" value="ECO:0007669"/>
    <property type="project" value="InterPro"/>
</dbReference>
<comment type="cofactor">
    <cofactor evidence="7">
        <name>Zn(2+)</name>
        <dbReference type="ChEBI" id="CHEBI:29105"/>
    </cofactor>
    <text evidence="7">Binds 1 zinc ion per subunit.</text>
</comment>
<dbReference type="EC" id="6.1.1.-" evidence="7"/>
<dbReference type="InterPro" id="IPR000924">
    <property type="entry name" value="Glu/Gln-tRNA-synth"/>
</dbReference>
<organism evidence="11 12">
    <name type="scientific">Fundidesulfovibrio magnetotacticus</name>
    <dbReference type="NCBI Taxonomy" id="2730080"/>
    <lineage>
        <taxon>Bacteria</taxon>
        <taxon>Pseudomonadati</taxon>
        <taxon>Thermodesulfobacteriota</taxon>
        <taxon>Desulfovibrionia</taxon>
        <taxon>Desulfovibrionales</taxon>
        <taxon>Desulfovibrionaceae</taxon>
        <taxon>Fundidesulfovibrio</taxon>
    </lineage>
</organism>
<comment type="similarity">
    <text evidence="7">Belongs to the class-I aminoacyl-tRNA synthetase family. GluQ subfamily.</text>
</comment>
<accession>A0A6V8LS75</accession>
<dbReference type="GO" id="GO:0008270">
    <property type="term" value="F:zinc ion binding"/>
    <property type="evidence" value="ECO:0007669"/>
    <property type="project" value="UniProtKB-UniRule"/>
</dbReference>
<dbReference type="InterPro" id="IPR014729">
    <property type="entry name" value="Rossmann-like_a/b/a_fold"/>
</dbReference>
<reference evidence="11 12" key="1">
    <citation type="submission" date="2020-04" db="EMBL/GenBank/DDBJ databases">
        <authorList>
            <consortium name="Desulfovibrio sp. FSS-1 genome sequencing consortium"/>
            <person name="Shimoshige H."/>
            <person name="Kobayashi H."/>
            <person name="Maekawa T."/>
        </authorList>
    </citation>
    <scope>NUCLEOTIDE SEQUENCE [LARGE SCALE GENOMIC DNA]</scope>
    <source>
        <strain evidence="11 12">SIID29052-01</strain>
    </source>
</reference>
<proteinExistence type="inferred from homology"/>
<evidence type="ECO:0000259" key="10">
    <source>
        <dbReference type="Pfam" id="PF00749"/>
    </source>
</evidence>
<dbReference type="HAMAP" id="MF_01428">
    <property type="entry name" value="Glu_Q_tRNA_synth"/>
    <property type="match status" value="1"/>
</dbReference>
<reference evidence="11 12" key="2">
    <citation type="submission" date="2020-05" db="EMBL/GenBank/DDBJ databases">
        <title>Draft genome sequence of Desulfovibrio sp. strainFSS-1.</title>
        <authorList>
            <person name="Shimoshige H."/>
            <person name="Kobayashi H."/>
            <person name="Maekawa T."/>
        </authorList>
    </citation>
    <scope>NUCLEOTIDE SEQUENCE [LARGE SCALE GENOMIC DNA]</scope>
    <source>
        <strain evidence="11 12">SIID29052-01</strain>
    </source>
</reference>
<evidence type="ECO:0000313" key="12">
    <source>
        <dbReference type="Proteomes" id="UP000494245"/>
    </source>
</evidence>
<name>A0A6V8LS75_9BACT</name>